<keyword evidence="1" id="KW-0732">Signal</keyword>
<feature type="domain" description="GH29D-like beta-sandwich" evidence="5">
    <location>
        <begin position="1006"/>
        <end position="1071"/>
    </location>
</feature>
<feature type="transmembrane region" description="Helical" evidence="2">
    <location>
        <begin position="38"/>
        <end position="58"/>
    </location>
</feature>
<feature type="domain" description="Gingipain propeptide" evidence="4">
    <location>
        <begin position="97"/>
        <end position="242"/>
    </location>
</feature>
<dbReference type="InterPro" id="IPR012600">
    <property type="entry name" value="Propeptide_C25"/>
</dbReference>
<evidence type="ECO:0000256" key="2">
    <source>
        <dbReference type="SAM" id="Phobius"/>
    </source>
</evidence>
<dbReference type="SUPFAM" id="SSF52129">
    <property type="entry name" value="Caspase-like"/>
    <property type="match status" value="1"/>
</dbReference>
<dbReference type="Proteomes" id="UP000178082">
    <property type="component" value="Unassembled WGS sequence"/>
</dbReference>
<dbReference type="Gene3D" id="2.60.40.10">
    <property type="entry name" value="Immunoglobulins"/>
    <property type="match status" value="1"/>
</dbReference>
<keyword evidence="2" id="KW-0812">Transmembrane</keyword>
<dbReference type="Gene3D" id="3.40.50.1460">
    <property type="match status" value="1"/>
</dbReference>
<dbReference type="GO" id="GO:0004197">
    <property type="term" value="F:cysteine-type endopeptidase activity"/>
    <property type="evidence" value="ECO:0007669"/>
    <property type="project" value="InterPro"/>
</dbReference>
<organism evidence="6 7">
    <name type="scientific">Candidatus Schekmanbacteria bacterium RIFCSPLOWO2_12_FULL_38_15</name>
    <dbReference type="NCBI Taxonomy" id="1817883"/>
    <lineage>
        <taxon>Bacteria</taxon>
        <taxon>Candidatus Schekmaniibacteriota</taxon>
    </lineage>
</organism>
<dbReference type="GO" id="GO:0006508">
    <property type="term" value="P:proteolysis"/>
    <property type="evidence" value="ECO:0007669"/>
    <property type="project" value="InterPro"/>
</dbReference>
<proteinExistence type="predicted"/>
<dbReference type="InterPro" id="IPR029030">
    <property type="entry name" value="Caspase-like_dom_sf"/>
</dbReference>
<comment type="caution">
    <text evidence="6">The sequence shown here is derived from an EMBL/GenBank/DDBJ whole genome shotgun (WGS) entry which is preliminary data.</text>
</comment>
<evidence type="ECO:0000256" key="1">
    <source>
        <dbReference type="ARBA" id="ARBA00022729"/>
    </source>
</evidence>
<dbReference type="Pfam" id="PF08126">
    <property type="entry name" value="Propeptide_C25"/>
    <property type="match status" value="1"/>
</dbReference>
<evidence type="ECO:0000259" key="5">
    <source>
        <dbReference type="Pfam" id="PF13290"/>
    </source>
</evidence>
<evidence type="ECO:0008006" key="8">
    <source>
        <dbReference type="Google" id="ProtNLM"/>
    </source>
</evidence>
<feature type="domain" description="GH29D-like beta-sandwich" evidence="5">
    <location>
        <begin position="1092"/>
        <end position="1157"/>
    </location>
</feature>
<feature type="domain" description="Gingipain" evidence="3">
    <location>
        <begin position="635"/>
        <end position="991"/>
    </location>
</feature>
<protein>
    <recommendedName>
        <fullName evidence="8">Gingipain domain-containing protein</fullName>
    </recommendedName>
</protein>
<dbReference type="Pfam" id="PF05345">
    <property type="entry name" value="He_PIG"/>
    <property type="match status" value="1"/>
</dbReference>
<keyword evidence="2" id="KW-1133">Transmembrane helix</keyword>
<gene>
    <name evidence="6" type="ORF">A3G31_10555</name>
</gene>
<dbReference type="Pfam" id="PF13290">
    <property type="entry name" value="CHB_HEX_C_1"/>
    <property type="match status" value="2"/>
</dbReference>
<dbReference type="AlphaFoldDB" id="A0A1F7SLD5"/>
<dbReference type="InterPro" id="IPR013783">
    <property type="entry name" value="Ig-like_fold"/>
</dbReference>
<reference evidence="6 7" key="1">
    <citation type="journal article" date="2016" name="Nat. Commun.">
        <title>Thousands of microbial genomes shed light on interconnected biogeochemical processes in an aquifer system.</title>
        <authorList>
            <person name="Anantharaman K."/>
            <person name="Brown C.T."/>
            <person name="Hug L.A."/>
            <person name="Sharon I."/>
            <person name="Castelle C.J."/>
            <person name="Probst A.J."/>
            <person name="Thomas B.C."/>
            <person name="Singh A."/>
            <person name="Wilkins M.J."/>
            <person name="Karaoz U."/>
            <person name="Brodie E.L."/>
            <person name="Williams K.H."/>
            <person name="Hubbard S.S."/>
            <person name="Banfield J.F."/>
        </authorList>
    </citation>
    <scope>NUCLEOTIDE SEQUENCE [LARGE SCALE GENOMIC DNA]</scope>
</reference>
<sequence length="1263" mass="142313">MDVMNICRNRPSYLLLTLTKKQPEFPVRKNIKPFRCKFPKVFFSILLISFISLTFLAIPDLKGEEKSSYIKILKEDENGIVLELKTSHFDTGKEFHNNTSYKSIEIPGLEITREKGKPQIPFKSILIGIPPQKRIKISILNTKSSIFKGYNLYPSPRIFVKKEEKIKYLGKEFSIDKSFYLRNSFYPAKLAEITFTGYMREQELAQIKIYPIQCNPASKEMKFHESIRLEIVFIPENGTVKNFKKGIKGNGPYEEMLKSLLINYRSLGYEKKKPVNFNKNLYRGKNKSLSGAGEELVKVYIEEDGIYRIDFSEIENLGINISQIPPENIKMKTGGKEIPLYVFDNYILFYGRGNRSEYTKANVYWLSFGEGNGLRMSTTDGTPSTSSAPEPYFKETAHFEENGEYWQNKPISIDNDHWLWAKIQAQNSKEFSFQLNNLADAGDDILLRFGLEGATENIEMDDPDHHVRVYLNENLIDDGLWKGQTRYLKEVLISQSLFRDGANVLKIEAPGDTGSNVDSFYLNWFEVEFLKKIIAENDFLMFSYEGTGQKTFEITNFSGSDIEVYDITQEDNPLRVLNSSVESSGNYYKVKFNDNIENNKKYIALTTSKIKKPSASDIKLVTFKDLKSSITGADYIIITHEDFYQSVMPLSDYRKSKGLRVEVVKIEDIYDNFSYGIFDPTAIKEFLKFAYKNWTLPRPTYVLLVGDANFDYKGNLVQYKGNLYAHTINYVPTYMLDTNIFGQTPSDNWFVCVNGDDYLPDMFIGRIPVKSKEDADAVINKIISYSENEFSWKKNVLLVADNDLSIFESLSDELATQLESANFISREVYLKNYPIPANATSDIINYINDGALLTNYSGHGSLTKWATEVIFKPSDIGSLTNKEKLTFVVTLNCLNAYFALPSTKSSQNFSLGEDFLRAKDKGAIAFYGPTGIGYPEEHSILAKELFSTIFEKKRSNLGYATTQAKISAFGKGVSQDIVATFTLLGDPGLRLLPNTDTTPPVATASPSGGTYSISQLVTLSADEPSTIYYTLDGLEPTIASSVYTEPISIDSDTTLNFFAVDEEGNVEVVKTENYVIDITAPDIIPPVTTASPVGGTYTTSQTVILTTNESATIYYTLNGLEPTIASSVYTEPIIISSDTTLKFFAVDTAGNAGDIKTENYIIRKALTILSEVLPDGEVGNQYTFTFEATGGKPSYKWLKVSGRLPLGLKLDKKSGGIYGRPKKAGKFSFKIQVKDSGKPQRRASKKYSITIKKMAFLLQRINS</sequence>
<evidence type="ECO:0000259" key="3">
    <source>
        <dbReference type="Pfam" id="PF01364"/>
    </source>
</evidence>
<dbReference type="Gene3D" id="2.60.40.3800">
    <property type="match status" value="1"/>
</dbReference>
<dbReference type="STRING" id="1817883.A3G31_10555"/>
<dbReference type="InterPro" id="IPR029031">
    <property type="entry name" value="Gingipain_N_sf"/>
</dbReference>
<accession>A0A1F7SLD5</accession>
<evidence type="ECO:0000313" key="6">
    <source>
        <dbReference type="EMBL" id="OGL54583.1"/>
    </source>
</evidence>
<evidence type="ECO:0000313" key="7">
    <source>
        <dbReference type="Proteomes" id="UP000178082"/>
    </source>
</evidence>
<dbReference type="Pfam" id="PF01364">
    <property type="entry name" value="Peptidase_C25"/>
    <property type="match status" value="1"/>
</dbReference>
<keyword evidence="2" id="KW-0472">Membrane</keyword>
<name>A0A1F7SLD5_9BACT</name>
<dbReference type="InterPro" id="IPR038490">
    <property type="entry name" value="Gingipain_propep_sf"/>
</dbReference>
<evidence type="ECO:0000259" key="4">
    <source>
        <dbReference type="Pfam" id="PF08126"/>
    </source>
</evidence>
<dbReference type="Gene3D" id="3.40.50.10390">
    <property type="entry name" value="Gingipain r, domain 1"/>
    <property type="match status" value="1"/>
</dbReference>
<dbReference type="InterPro" id="IPR059177">
    <property type="entry name" value="GH29D-like_dom"/>
</dbReference>
<dbReference type="EMBL" id="MGDI01000011">
    <property type="protein sequence ID" value="OGL54583.1"/>
    <property type="molecule type" value="Genomic_DNA"/>
</dbReference>
<dbReference type="InterPro" id="IPR001769">
    <property type="entry name" value="Gingipain"/>
</dbReference>